<reference evidence="2 3" key="1">
    <citation type="submission" date="2020-07" db="EMBL/GenBank/DDBJ databases">
        <title>Genomic Encyclopedia of Type Strains, Phase IV (KMG-IV): sequencing the most valuable type-strain genomes for metagenomic binning, comparative biology and taxonomic classification.</title>
        <authorList>
            <person name="Goeker M."/>
        </authorList>
    </citation>
    <scope>NUCLEOTIDE SEQUENCE [LARGE SCALE GENOMIC DNA]</scope>
    <source>
        <strain evidence="2 3">DSM 29043</strain>
    </source>
</reference>
<evidence type="ECO:0000313" key="2">
    <source>
        <dbReference type="EMBL" id="NYH94594.1"/>
    </source>
</evidence>
<accession>A0A7Z0BSX3</accession>
<dbReference type="Proteomes" id="UP000522081">
    <property type="component" value="Unassembled WGS sequence"/>
</dbReference>
<dbReference type="EMBL" id="JACBZF010000001">
    <property type="protein sequence ID" value="NYH94594.1"/>
    <property type="molecule type" value="Genomic_DNA"/>
</dbReference>
<dbReference type="AlphaFoldDB" id="A0A7Z0BSX3"/>
<dbReference type="RefSeq" id="WP_179406491.1">
    <property type="nucleotide sequence ID" value="NZ_BMGF01000001.1"/>
</dbReference>
<keyword evidence="1" id="KW-1133">Transmembrane helix</keyword>
<dbReference type="InterPro" id="IPR036866">
    <property type="entry name" value="RibonucZ/Hydroxyglut_hydro"/>
</dbReference>
<keyword evidence="1" id="KW-0812">Transmembrane</keyword>
<protein>
    <submittedName>
        <fullName evidence="2">Uncharacterized protein</fullName>
    </submittedName>
</protein>
<sequence length="266" mass="29459">MTKRFNVWLLAALIVIVPAYFIVFLDKRASEVELPRITLADLREVAALPGGELPVSLRVERTRTENEMGNIVAAGAGLRFDKLSEMAFLASFEDRAPVVVETSGEAAGDPGNPVSRERLEIARASSQAVFRLDSVQSDDRLDAVAPGVVLIRTDAPSQGNAMAYVRLRDGREYLLAGDVAPLSISWMQARPPARYVDLFRSEIDRSATLAWLRWIRRLKAENPQVRIIAGRDFGRVVSPKTKTGIGYPFPQPEASEKALEMREAIR</sequence>
<proteinExistence type="predicted"/>
<evidence type="ECO:0000256" key="1">
    <source>
        <dbReference type="SAM" id="Phobius"/>
    </source>
</evidence>
<gene>
    <name evidence="2" type="ORF">FHS75_000899</name>
</gene>
<keyword evidence="3" id="KW-1185">Reference proteome</keyword>
<name>A0A7Z0BSX3_9SPHN</name>
<comment type="caution">
    <text evidence="2">The sequence shown here is derived from an EMBL/GenBank/DDBJ whole genome shotgun (WGS) entry which is preliminary data.</text>
</comment>
<organism evidence="2 3">
    <name type="scientific">Novosphingobium marinum</name>
    <dbReference type="NCBI Taxonomy" id="1514948"/>
    <lineage>
        <taxon>Bacteria</taxon>
        <taxon>Pseudomonadati</taxon>
        <taxon>Pseudomonadota</taxon>
        <taxon>Alphaproteobacteria</taxon>
        <taxon>Sphingomonadales</taxon>
        <taxon>Sphingomonadaceae</taxon>
        <taxon>Novosphingobium</taxon>
    </lineage>
</organism>
<feature type="transmembrane region" description="Helical" evidence="1">
    <location>
        <begin position="7"/>
        <end position="25"/>
    </location>
</feature>
<dbReference type="Gene3D" id="3.60.15.10">
    <property type="entry name" value="Ribonuclease Z/Hydroxyacylglutathione hydrolase-like"/>
    <property type="match status" value="1"/>
</dbReference>
<evidence type="ECO:0000313" key="3">
    <source>
        <dbReference type="Proteomes" id="UP000522081"/>
    </source>
</evidence>
<keyword evidence="1" id="KW-0472">Membrane</keyword>